<comment type="similarity">
    <text evidence="1">Belongs to the LysR transcriptional regulatory family.</text>
</comment>
<sequence>MDRLEAMTILVAVVETGSFTAAGRRLGIPLPTVSRKLAELEARLGGTRLLVRSTRRLSLTEAGADYVAACKRILEEIEAADRKASGEYALPKGELVLAAPIVFGRLHVLPVVAEFLATYPAIDVKLLLSDRNAQLIDDHIDLALRIGSLHDSAMIALPLGTVRWIVCASPAFLAVQGRPQAPADLAGLACVTFDMAGTSTAWAFSRGKTSERVSVRSRLSVNTAEAALDAAAEGVGLTRVLSYQAARAIAEGRLERVLQDFEPPPLQVSLIHPPQRMLPLKTRSFIDFAAPRLKARLRSV</sequence>
<dbReference type="GO" id="GO:0006351">
    <property type="term" value="P:DNA-templated transcription"/>
    <property type="evidence" value="ECO:0007669"/>
    <property type="project" value="TreeGrafter"/>
</dbReference>
<dbReference type="SUPFAM" id="SSF53850">
    <property type="entry name" value="Periplasmic binding protein-like II"/>
    <property type="match status" value="1"/>
</dbReference>
<dbReference type="Pfam" id="PF03466">
    <property type="entry name" value="LysR_substrate"/>
    <property type="match status" value="1"/>
</dbReference>
<evidence type="ECO:0000256" key="4">
    <source>
        <dbReference type="ARBA" id="ARBA00023163"/>
    </source>
</evidence>
<dbReference type="Pfam" id="PF00126">
    <property type="entry name" value="HTH_1"/>
    <property type="match status" value="1"/>
</dbReference>
<dbReference type="GO" id="GO:0003700">
    <property type="term" value="F:DNA-binding transcription factor activity"/>
    <property type="evidence" value="ECO:0007669"/>
    <property type="project" value="InterPro"/>
</dbReference>
<dbReference type="PROSITE" id="PS50931">
    <property type="entry name" value="HTH_LYSR"/>
    <property type="match status" value="1"/>
</dbReference>
<dbReference type="Proteomes" id="UP000298179">
    <property type="component" value="Unassembled WGS sequence"/>
</dbReference>
<evidence type="ECO:0000256" key="1">
    <source>
        <dbReference type="ARBA" id="ARBA00009437"/>
    </source>
</evidence>
<organism evidence="6 7">
    <name type="scientific">Jiella endophytica</name>
    <dbReference type="NCBI Taxonomy" id="2558362"/>
    <lineage>
        <taxon>Bacteria</taxon>
        <taxon>Pseudomonadati</taxon>
        <taxon>Pseudomonadota</taxon>
        <taxon>Alphaproteobacteria</taxon>
        <taxon>Hyphomicrobiales</taxon>
        <taxon>Aurantimonadaceae</taxon>
        <taxon>Jiella</taxon>
    </lineage>
</organism>
<accession>A0A4Y8RDL4</accession>
<keyword evidence="7" id="KW-1185">Reference proteome</keyword>
<feature type="domain" description="HTH lysR-type" evidence="5">
    <location>
        <begin position="1"/>
        <end position="60"/>
    </location>
</feature>
<proteinExistence type="inferred from homology"/>
<dbReference type="AlphaFoldDB" id="A0A4Y8RDL4"/>
<dbReference type="InterPro" id="IPR036390">
    <property type="entry name" value="WH_DNA-bd_sf"/>
</dbReference>
<evidence type="ECO:0000259" key="5">
    <source>
        <dbReference type="PROSITE" id="PS50931"/>
    </source>
</evidence>
<dbReference type="PANTHER" id="PTHR30537:SF5">
    <property type="entry name" value="HTH-TYPE TRANSCRIPTIONAL ACTIVATOR TTDR-RELATED"/>
    <property type="match status" value="1"/>
</dbReference>
<dbReference type="PANTHER" id="PTHR30537">
    <property type="entry name" value="HTH-TYPE TRANSCRIPTIONAL REGULATOR"/>
    <property type="match status" value="1"/>
</dbReference>
<dbReference type="InterPro" id="IPR005119">
    <property type="entry name" value="LysR_subst-bd"/>
</dbReference>
<gene>
    <name evidence="6" type="ORF">E3C22_20200</name>
</gene>
<dbReference type="OrthoDB" id="9813056at2"/>
<evidence type="ECO:0000256" key="3">
    <source>
        <dbReference type="ARBA" id="ARBA00023125"/>
    </source>
</evidence>
<keyword evidence="2" id="KW-0805">Transcription regulation</keyword>
<dbReference type="RefSeq" id="WP_134763694.1">
    <property type="nucleotide sequence ID" value="NZ_SOZD01000007.1"/>
</dbReference>
<dbReference type="GO" id="GO:0043565">
    <property type="term" value="F:sequence-specific DNA binding"/>
    <property type="evidence" value="ECO:0007669"/>
    <property type="project" value="TreeGrafter"/>
</dbReference>
<dbReference type="InterPro" id="IPR036388">
    <property type="entry name" value="WH-like_DNA-bd_sf"/>
</dbReference>
<dbReference type="InterPro" id="IPR000847">
    <property type="entry name" value="LysR_HTH_N"/>
</dbReference>
<dbReference type="Gene3D" id="1.10.10.10">
    <property type="entry name" value="Winged helix-like DNA-binding domain superfamily/Winged helix DNA-binding domain"/>
    <property type="match status" value="1"/>
</dbReference>
<evidence type="ECO:0000313" key="6">
    <source>
        <dbReference type="EMBL" id="TFF19097.1"/>
    </source>
</evidence>
<protein>
    <submittedName>
        <fullName evidence="6">LysR family transcriptional regulator</fullName>
    </submittedName>
</protein>
<comment type="caution">
    <text evidence="6">The sequence shown here is derived from an EMBL/GenBank/DDBJ whole genome shotgun (WGS) entry which is preliminary data.</text>
</comment>
<keyword evidence="4" id="KW-0804">Transcription</keyword>
<evidence type="ECO:0000313" key="7">
    <source>
        <dbReference type="Proteomes" id="UP000298179"/>
    </source>
</evidence>
<dbReference type="FunFam" id="1.10.10.10:FF:000001">
    <property type="entry name" value="LysR family transcriptional regulator"/>
    <property type="match status" value="1"/>
</dbReference>
<name>A0A4Y8RDL4_9HYPH</name>
<dbReference type="Gene3D" id="3.40.190.290">
    <property type="match status" value="1"/>
</dbReference>
<dbReference type="InterPro" id="IPR058163">
    <property type="entry name" value="LysR-type_TF_proteobact-type"/>
</dbReference>
<reference evidence="6 7" key="1">
    <citation type="submission" date="2019-03" db="EMBL/GenBank/DDBJ databases">
        <title>Jiella endophytica sp. nov., a novel endophytic bacterium isolated from root of Ficus microcarpa Linn. f.</title>
        <authorList>
            <person name="Tuo L."/>
        </authorList>
    </citation>
    <scope>NUCLEOTIDE SEQUENCE [LARGE SCALE GENOMIC DNA]</scope>
    <source>
        <strain evidence="6 7">CBS5Q-3</strain>
    </source>
</reference>
<dbReference type="CDD" id="cd08471">
    <property type="entry name" value="PBP2_CrgA_like_2"/>
    <property type="match status" value="1"/>
</dbReference>
<keyword evidence="3" id="KW-0238">DNA-binding</keyword>
<evidence type="ECO:0000256" key="2">
    <source>
        <dbReference type="ARBA" id="ARBA00023015"/>
    </source>
</evidence>
<dbReference type="EMBL" id="SOZD01000007">
    <property type="protein sequence ID" value="TFF19097.1"/>
    <property type="molecule type" value="Genomic_DNA"/>
</dbReference>
<dbReference type="SUPFAM" id="SSF46785">
    <property type="entry name" value="Winged helix' DNA-binding domain"/>
    <property type="match status" value="1"/>
</dbReference>